<dbReference type="GO" id="GO:0006779">
    <property type="term" value="P:porphyrin-containing compound biosynthetic process"/>
    <property type="evidence" value="ECO:0007669"/>
    <property type="project" value="InterPro"/>
</dbReference>
<dbReference type="GO" id="GO:0004853">
    <property type="term" value="F:uroporphyrinogen decarboxylase activity"/>
    <property type="evidence" value="ECO:0007669"/>
    <property type="project" value="InterPro"/>
</dbReference>
<dbReference type="SUPFAM" id="SSF51726">
    <property type="entry name" value="UROD/MetE-like"/>
    <property type="match status" value="1"/>
</dbReference>
<organism evidence="2 3">
    <name type="scientific">Candidatus Aphodoplasma excrementigallinarum</name>
    <dbReference type="NCBI Taxonomy" id="2840673"/>
    <lineage>
        <taxon>Bacteria</taxon>
        <taxon>Bacillati</taxon>
        <taxon>Bacillota</taxon>
        <taxon>Clostridia</taxon>
        <taxon>Eubacteriales</taxon>
        <taxon>Candidatus Aphodoplasma</taxon>
    </lineage>
</organism>
<dbReference type="EMBL" id="DVOF01000170">
    <property type="protein sequence ID" value="HIV03084.1"/>
    <property type="molecule type" value="Genomic_DNA"/>
</dbReference>
<accession>A0A9D1T073</accession>
<reference evidence="2" key="1">
    <citation type="submission" date="2020-10" db="EMBL/GenBank/DDBJ databases">
        <authorList>
            <person name="Gilroy R."/>
        </authorList>
    </citation>
    <scope>NUCLEOTIDE SEQUENCE</scope>
    <source>
        <strain evidence="2">4920</strain>
    </source>
</reference>
<evidence type="ECO:0000259" key="1">
    <source>
        <dbReference type="Pfam" id="PF01208"/>
    </source>
</evidence>
<protein>
    <recommendedName>
        <fullName evidence="1">Uroporphyrinogen decarboxylase (URO-D) domain-containing protein</fullName>
    </recommendedName>
</protein>
<name>A0A9D1T073_9FIRM</name>
<reference evidence="2" key="2">
    <citation type="journal article" date="2021" name="PeerJ">
        <title>Extensive microbial diversity within the chicken gut microbiome revealed by metagenomics and culture.</title>
        <authorList>
            <person name="Gilroy R."/>
            <person name="Ravi A."/>
            <person name="Getino M."/>
            <person name="Pursley I."/>
            <person name="Horton D.L."/>
            <person name="Alikhan N.F."/>
            <person name="Baker D."/>
            <person name="Gharbi K."/>
            <person name="Hall N."/>
            <person name="Watson M."/>
            <person name="Adriaenssens E.M."/>
            <person name="Foster-Nyarko E."/>
            <person name="Jarju S."/>
            <person name="Secka A."/>
            <person name="Antonio M."/>
            <person name="Oren A."/>
            <person name="Chaudhuri R.R."/>
            <person name="La Ragione R."/>
            <person name="Hildebrand F."/>
            <person name="Pallen M.J."/>
        </authorList>
    </citation>
    <scope>NUCLEOTIDE SEQUENCE</scope>
    <source>
        <strain evidence="2">4920</strain>
    </source>
</reference>
<dbReference type="Proteomes" id="UP000886743">
    <property type="component" value="Unassembled WGS sequence"/>
</dbReference>
<sequence length="352" mass="40910">MTSKERIERMMQHKEADRVPILDKPWRGTVLRWEQEEMPHTVDWRDYFEVDKVQTISADITPQYPVTILEETDEYEIVTSPWGVTMKNFKALDSTPEFLDYKVNTAQAWLDAKQRMKPDKSRIDWDYLKKNYPKWVSDGDWIEAEFWFGFDVTHSWMAGTETVLIAMYEDPEWVVDMFNTYLDMCIAQFEMVWDAGYRFDRIIWPDDIGYKNTTFFSPEMYRTLLKPVHTRAVEWAHAKGIYASLHSCGDIMTLLPDVVETGIDSLNPIEIKAGMDAVEIKRRYGDTITLHGGVNAQLWDDKERIVAEIETLVPVLKEGGGYIFASDHSIPNSVSLENFSEIIKAVKRAGAY</sequence>
<dbReference type="InterPro" id="IPR052024">
    <property type="entry name" value="Methanogen_methyltrans"/>
</dbReference>
<dbReference type="Pfam" id="PF01208">
    <property type="entry name" value="URO-D"/>
    <property type="match status" value="1"/>
</dbReference>
<feature type="domain" description="Uroporphyrinogen decarboxylase (URO-D)" evidence="1">
    <location>
        <begin position="158"/>
        <end position="348"/>
    </location>
</feature>
<dbReference type="AlphaFoldDB" id="A0A9D1T073"/>
<comment type="caution">
    <text evidence="2">The sequence shown here is derived from an EMBL/GenBank/DDBJ whole genome shotgun (WGS) entry which is preliminary data.</text>
</comment>
<dbReference type="Gene3D" id="3.20.20.210">
    <property type="match status" value="1"/>
</dbReference>
<dbReference type="InterPro" id="IPR000257">
    <property type="entry name" value="Uroporphyrinogen_deCOase"/>
</dbReference>
<evidence type="ECO:0000313" key="2">
    <source>
        <dbReference type="EMBL" id="HIV03084.1"/>
    </source>
</evidence>
<proteinExistence type="predicted"/>
<gene>
    <name evidence="2" type="ORF">IAC74_05865</name>
</gene>
<dbReference type="InterPro" id="IPR038071">
    <property type="entry name" value="UROD/MetE-like_sf"/>
</dbReference>
<dbReference type="PANTHER" id="PTHR47099:SF1">
    <property type="entry name" value="METHYLCOBAMIDE:COM METHYLTRANSFERASE MTBA"/>
    <property type="match status" value="1"/>
</dbReference>
<dbReference type="PANTHER" id="PTHR47099">
    <property type="entry name" value="METHYLCOBAMIDE:COM METHYLTRANSFERASE MTBA"/>
    <property type="match status" value="1"/>
</dbReference>
<evidence type="ECO:0000313" key="3">
    <source>
        <dbReference type="Proteomes" id="UP000886743"/>
    </source>
</evidence>